<reference evidence="2" key="1">
    <citation type="submission" date="2013-03" db="EMBL/GenBank/DDBJ databases">
        <title>The Genome Sequence of Anopheles epiroticus epiroticus2.</title>
        <authorList>
            <consortium name="The Broad Institute Genomics Platform"/>
            <person name="Neafsey D.E."/>
            <person name="Howell P."/>
            <person name="Walker B."/>
            <person name="Young S.K."/>
            <person name="Zeng Q."/>
            <person name="Gargeya S."/>
            <person name="Fitzgerald M."/>
            <person name="Haas B."/>
            <person name="Abouelleil A."/>
            <person name="Allen A.W."/>
            <person name="Alvarado L."/>
            <person name="Arachchi H.M."/>
            <person name="Berlin A.M."/>
            <person name="Chapman S.B."/>
            <person name="Gainer-Dewar J."/>
            <person name="Goldberg J."/>
            <person name="Griggs A."/>
            <person name="Gujja S."/>
            <person name="Hansen M."/>
            <person name="Howarth C."/>
            <person name="Imamovic A."/>
            <person name="Ireland A."/>
            <person name="Larimer J."/>
            <person name="McCowan C."/>
            <person name="Murphy C."/>
            <person name="Pearson M."/>
            <person name="Poon T.W."/>
            <person name="Priest M."/>
            <person name="Roberts A."/>
            <person name="Saif S."/>
            <person name="Shea T."/>
            <person name="Sisk P."/>
            <person name="Sykes S."/>
            <person name="Wortman J."/>
            <person name="Nusbaum C."/>
            <person name="Birren B."/>
        </authorList>
    </citation>
    <scope>NUCLEOTIDE SEQUENCE [LARGE SCALE GENOMIC DNA]</scope>
    <source>
        <strain evidence="2">Epiroticus2</strain>
    </source>
</reference>
<keyword evidence="2" id="KW-1185">Reference proteome</keyword>
<reference evidence="1" key="2">
    <citation type="submission" date="2020-05" db="UniProtKB">
        <authorList>
            <consortium name="EnsemblMetazoa"/>
        </authorList>
    </citation>
    <scope>IDENTIFICATION</scope>
    <source>
        <strain evidence="1">Epiroticus2</strain>
    </source>
</reference>
<name>A0A182PWK0_9DIPT</name>
<dbReference type="VEuPathDB" id="VectorBase:AEPI011337"/>
<dbReference type="STRING" id="199890.A0A182PWK0"/>
<protein>
    <submittedName>
        <fullName evidence="1">Uncharacterized protein</fullName>
    </submittedName>
</protein>
<dbReference type="Proteomes" id="UP000075885">
    <property type="component" value="Unassembled WGS sequence"/>
</dbReference>
<proteinExistence type="predicted"/>
<dbReference type="AlphaFoldDB" id="A0A182PWK0"/>
<evidence type="ECO:0000313" key="1">
    <source>
        <dbReference type="EnsemblMetazoa" id="AEPI011337-PA"/>
    </source>
</evidence>
<sequence>MDQNQFAVFLDHQTKLIQSMMQHLSVQSAAGPSNEILHVPSVPMPLPLMLEGDIEENLDFFEKSWKEGGELKKKFFNFELTDVERSSPEAALSAIRKKIVPKRNILLDRMDFFNAEQFAKDGVPNLSNETIFHFDVFAEKALLLI</sequence>
<evidence type="ECO:0000313" key="2">
    <source>
        <dbReference type="Proteomes" id="UP000075885"/>
    </source>
</evidence>
<organism evidence="1 2">
    <name type="scientific">Anopheles epiroticus</name>
    <dbReference type="NCBI Taxonomy" id="199890"/>
    <lineage>
        <taxon>Eukaryota</taxon>
        <taxon>Metazoa</taxon>
        <taxon>Ecdysozoa</taxon>
        <taxon>Arthropoda</taxon>
        <taxon>Hexapoda</taxon>
        <taxon>Insecta</taxon>
        <taxon>Pterygota</taxon>
        <taxon>Neoptera</taxon>
        <taxon>Endopterygota</taxon>
        <taxon>Diptera</taxon>
        <taxon>Nematocera</taxon>
        <taxon>Culicoidea</taxon>
        <taxon>Culicidae</taxon>
        <taxon>Anophelinae</taxon>
        <taxon>Anopheles</taxon>
    </lineage>
</organism>
<dbReference type="EnsemblMetazoa" id="AEPI011337-RA">
    <property type="protein sequence ID" value="AEPI011337-PA"/>
    <property type="gene ID" value="AEPI011337"/>
</dbReference>
<accession>A0A182PWK0</accession>